<dbReference type="Proteomes" id="UP000269721">
    <property type="component" value="Unassembled WGS sequence"/>
</dbReference>
<dbReference type="EMBL" id="ML000516">
    <property type="protein sequence ID" value="RKO84087.1"/>
    <property type="molecule type" value="Genomic_DNA"/>
</dbReference>
<sequence length="186" mass="21003">MTTTILSVKRNLDDFAKRLEEQKAILDRYQETMLRNNAVITHVKKGINADMAQTGIWALDAELASGAQEVEDQFTKSWKKTEEPRKLIMHKRVRDLRESLAKGRPKVSAMSINLQLLRDATKQKPGERARAEHSVGAIVAKLEAVRPGGWRAPHNGAEVEGLGKMQIARMTSELSELTTTCEWKIW</sequence>
<protein>
    <submittedName>
        <fullName evidence="1">Uncharacterized protein</fullName>
    </submittedName>
</protein>
<proteinExistence type="predicted"/>
<name>A0A4V1IPS6_9FUNG</name>
<keyword evidence="2" id="KW-1185">Reference proteome</keyword>
<evidence type="ECO:0000313" key="1">
    <source>
        <dbReference type="EMBL" id="RKO84087.1"/>
    </source>
</evidence>
<evidence type="ECO:0000313" key="2">
    <source>
        <dbReference type="Proteomes" id="UP000269721"/>
    </source>
</evidence>
<accession>A0A4V1IPS6</accession>
<reference evidence="2" key="1">
    <citation type="journal article" date="2018" name="Nat. Microbiol.">
        <title>Leveraging single-cell genomics to expand the fungal tree of life.</title>
        <authorList>
            <person name="Ahrendt S.R."/>
            <person name="Quandt C.A."/>
            <person name="Ciobanu D."/>
            <person name="Clum A."/>
            <person name="Salamov A."/>
            <person name="Andreopoulos B."/>
            <person name="Cheng J.F."/>
            <person name="Woyke T."/>
            <person name="Pelin A."/>
            <person name="Henrissat B."/>
            <person name="Reynolds N.K."/>
            <person name="Benny G.L."/>
            <person name="Smith M.E."/>
            <person name="James T.Y."/>
            <person name="Grigoriev I.V."/>
        </authorList>
    </citation>
    <scope>NUCLEOTIDE SEQUENCE [LARGE SCALE GENOMIC DNA]</scope>
</reference>
<gene>
    <name evidence="1" type="ORF">BDK51DRAFT_35153</name>
</gene>
<organism evidence="1 2">
    <name type="scientific">Blyttiomyces helicus</name>
    <dbReference type="NCBI Taxonomy" id="388810"/>
    <lineage>
        <taxon>Eukaryota</taxon>
        <taxon>Fungi</taxon>
        <taxon>Fungi incertae sedis</taxon>
        <taxon>Chytridiomycota</taxon>
        <taxon>Chytridiomycota incertae sedis</taxon>
        <taxon>Chytridiomycetes</taxon>
        <taxon>Chytridiomycetes incertae sedis</taxon>
        <taxon>Blyttiomyces</taxon>
    </lineage>
</organism>
<dbReference type="AlphaFoldDB" id="A0A4V1IPS6"/>